<accession>A0A3N0AT40</accession>
<keyword evidence="16" id="KW-1185">Reference proteome</keyword>
<evidence type="ECO:0000256" key="11">
    <source>
        <dbReference type="SAM" id="MobiDB-lite"/>
    </source>
</evidence>
<keyword evidence="3 9" id="KW-1003">Cell membrane</keyword>
<gene>
    <name evidence="9" type="primary">secD</name>
    <name evidence="10" type="synonym">secF</name>
    <name evidence="15" type="ORF">DMP06_10050</name>
</gene>
<dbReference type="OrthoDB" id="5240379at2"/>
<dbReference type="GO" id="GO:0043952">
    <property type="term" value="P:protein transport by the Sec complex"/>
    <property type="evidence" value="ECO:0007669"/>
    <property type="project" value="UniProtKB-UniRule"/>
</dbReference>
<dbReference type="Proteomes" id="UP000269591">
    <property type="component" value="Unassembled WGS sequence"/>
</dbReference>
<feature type="transmembrane region" description="Helical" evidence="9">
    <location>
        <begin position="358"/>
        <end position="380"/>
    </location>
</feature>
<sequence>MGRSAQRGSGRAGKSARGKGANRRNIWLLVLAALLAIGSIALFTPPQEKINQGLDIQGGLSVVLTAKSDDGGAVSAEDMEASRAIIENRVNALGASEATVALQGTDQILVQIPGLTDAEQALDTIGKTGKLEFARLDSFTDETVREQIDSGQYMQQQTVTDAEGNQFPTGDVEYTMEVESGTYTPIVTGDQIESVQVGRASEGSTDYSVNVRLNSEGAAAFAQATSELAADHGKIVILLDGVVQSAPAVQNEIPNGDVAITGGYSLEEAQQFQTVLQSGSLPVSFEYAQSQTVGPTLGQDALASGVIVAGIGLALVMLYLLLFYHGLGLITAAAMAVFAVLYLGLLALLSAFGLFSLSLAGIAGIVLTIGMAADSSILVLERFREEIRMGRSVRAASDTGVRHGILTSIDADLVTLVSALTLFFLASASVKGFGMTLALGIVCDIVMMLVFKAPIIRLLAPRAIKKHPGFWGIRDCEDAAPYFEGEKKLGAGEKLRGRFIKRDFDIVGKKRIFLTISAVLIVAVIAVVGIRGINFGIEFVGGTSVTFHGTGDTTIEQVRDAFADAGDPDAVIQTTNADGEEGFLVRTASTSAQDAATVAGQVADSFGWGADSYEVTTIGPDWGASVIQSSAIAFAVSLLLIIAYISVRFRDPKMGVTAVVALLHDLVIVFGVYALVGREVTPNTIAALLTILGYSLYDTVVVFHRINENMKAEGGPGCTFSSMANHSVNEVLIRSMNTSITSLIPVVAMLLFGGETLKDFALAMTIGLVCGCYSSIAIATPLYCIWKEREPKNARLVRKYGKDVRRFFLNRLEAAPVAADAGVAAAEAYHEGRTDKAQAAADKAAKTAHSEAAGEQGGAASGAGSESSQGVDEGASAASSKSAALGGSSTARTGSSRKPAKGSSRKSNHHYGKKKK</sequence>
<evidence type="ECO:0000256" key="6">
    <source>
        <dbReference type="ARBA" id="ARBA00022989"/>
    </source>
</evidence>
<dbReference type="GO" id="GO:0015450">
    <property type="term" value="F:protein-transporting ATPase activity"/>
    <property type="evidence" value="ECO:0007669"/>
    <property type="project" value="InterPro"/>
</dbReference>
<evidence type="ECO:0000256" key="3">
    <source>
        <dbReference type="ARBA" id="ARBA00022475"/>
    </source>
</evidence>
<comment type="subcellular location">
    <subcellularLocation>
        <location evidence="1 9">Cell membrane</location>
        <topology evidence="1 9">Multi-pass membrane protein</topology>
    </subcellularLocation>
</comment>
<keyword evidence="5 9" id="KW-0653">Protein transport</keyword>
<dbReference type="InterPro" id="IPR022645">
    <property type="entry name" value="SecD/SecF_bac"/>
</dbReference>
<dbReference type="NCBIfam" id="TIGR00916">
    <property type="entry name" value="2A0604s01"/>
    <property type="match status" value="2"/>
</dbReference>
<feature type="transmembrane region" description="Helical" evidence="9">
    <location>
        <begin position="626"/>
        <end position="647"/>
    </location>
</feature>
<evidence type="ECO:0000256" key="1">
    <source>
        <dbReference type="ARBA" id="ARBA00004651"/>
    </source>
</evidence>
<dbReference type="EMBL" id="QIBX01000022">
    <property type="protein sequence ID" value="RNL37834.1"/>
    <property type="molecule type" value="Genomic_DNA"/>
</dbReference>
<evidence type="ECO:0000256" key="10">
    <source>
        <dbReference type="HAMAP-Rule" id="MF_01464"/>
    </source>
</evidence>
<feature type="transmembrane region" description="Helical" evidence="9">
    <location>
        <begin position="682"/>
        <end position="703"/>
    </location>
</feature>
<dbReference type="InterPro" id="IPR048634">
    <property type="entry name" value="SecD_SecF_C"/>
</dbReference>
<dbReference type="GO" id="GO:0065002">
    <property type="term" value="P:intracellular protein transmembrane transport"/>
    <property type="evidence" value="ECO:0007669"/>
    <property type="project" value="UniProtKB-UniRule"/>
</dbReference>
<feature type="transmembrane region" description="Helical" evidence="9">
    <location>
        <begin position="654"/>
        <end position="676"/>
    </location>
</feature>
<dbReference type="NCBIfam" id="TIGR00966">
    <property type="entry name" value="transloc_SecF"/>
    <property type="match status" value="1"/>
</dbReference>
<feature type="transmembrane region" description="Helical" evidence="9">
    <location>
        <begin position="760"/>
        <end position="786"/>
    </location>
</feature>
<reference evidence="16" key="1">
    <citation type="submission" date="2018-05" db="EMBL/GenBank/DDBJ databases">
        <title>Genome Sequencing of selected type strains of the family Eggerthellaceae.</title>
        <authorList>
            <person name="Danylec N."/>
            <person name="Stoll D.A."/>
            <person name="Doetsch A."/>
            <person name="Huch M."/>
        </authorList>
    </citation>
    <scope>NUCLEOTIDE SEQUENCE [LARGE SCALE GENOMIC DNA]</scope>
    <source>
        <strain evidence="16">DSM 24851</strain>
    </source>
</reference>
<name>A0A3N0AT40_9ACTN</name>
<dbReference type="Gene3D" id="3.30.1360.200">
    <property type="match status" value="1"/>
</dbReference>
<evidence type="ECO:0000313" key="15">
    <source>
        <dbReference type="EMBL" id="RNL37834.1"/>
    </source>
</evidence>
<dbReference type="Pfam" id="PF07549">
    <property type="entry name" value="Sec_GG"/>
    <property type="match status" value="1"/>
</dbReference>
<comment type="similarity">
    <text evidence="10">Belongs to the SecD/SecF family. SecF subfamily.</text>
</comment>
<feature type="transmembrane region" description="Helical" evidence="9">
    <location>
        <begin position="301"/>
        <end position="322"/>
    </location>
</feature>
<proteinExistence type="inferred from homology"/>
<keyword evidence="4 9" id="KW-0812">Transmembrane</keyword>
<dbReference type="InterPro" id="IPR022646">
    <property type="entry name" value="SecD/SecF_CS"/>
</dbReference>
<evidence type="ECO:0000256" key="2">
    <source>
        <dbReference type="ARBA" id="ARBA00022448"/>
    </source>
</evidence>
<comment type="similarity">
    <text evidence="9">Belongs to the SecD/SecF family. SecD subfamily.</text>
</comment>
<feature type="domain" description="Protein export membrane protein SecD/SecF C-terminal" evidence="12">
    <location>
        <begin position="611"/>
        <end position="788"/>
    </location>
</feature>
<dbReference type="GO" id="GO:0006605">
    <property type="term" value="P:protein targeting"/>
    <property type="evidence" value="ECO:0007669"/>
    <property type="project" value="UniProtKB-UniRule"/>
</dbReference>
<comment type="caution">
    <text evidence="15">The sequence shown here is derived from an EMBL/GenBank/DDBJ whole genome shotgun (WGS) entry which is preliminary data.</text>
</comment>
<feature type="transmembrane region" description="Helical" evidence="9">
    <location>
        <begin position="731"/>
        <end position="754"/>
    </location>
</feature>
<comment type="function">
    <text evidence="9">Part of the Sec protein translocase complex. Interacts with the SecYEG preprotein conducting channel. SecDF uses the proton motive force (PMF) to complete protein translocation after the ATP-dependent function of SecA.</text>
</comment>
<feature type="region of interest" description="Disordered" evidence="11">
    <location>
        <begin position="837"/>
        <end position="916"/>
    </location>
</feature>
<keyword evidence="6 9" id="KW-1133">Transmembrane helix</keyword>
<feature type="domain" description="Protein translocase subunit SecDF P1" evidence="13">
    <location>
        <begin position="79"/>
        <end position="137"/>
    </location>
</feature>
<evidence type="ECO:0000256" key="7">
    <source>
        <dbReference type="ARBA" id="ARBA00023010"/>
    </source>
</evidence>
<dbReference type="Pfam" id="PF21760">
    <property type="entry name" value="SecD_1st"/>
    <property type="match status" value="1"/>
</dbReference>
<evidence type="ECO:0000259" key="14">
    <source>
        <dbReference type="Pfam" id="PF22599"/>
    </source>
</evidence>
<feature type="transmembrane region" description="Helical" evidence="9">
    <location>
        <begin position="401"/>
        <end position="426"/>
    </location>
</feature>
<dbReference type="PANTHER" id="PTHR30081:SF1">
    <property type="entry name" value="PROTEIN TRANSLOCASE SUBUNIT SECD"/>
    <property type="match status" value="1"/>
</dbReference>
<keyword evidence="8 9" id="KW-0472">Membrane</keyword>
<dbReference type="AlphaFoldDB" id="A0A3N0AT40"/>
<dbReference type="Pfam" id="PF02355">
    <property type="entry name" value="SecD_SecF_C"/>
    <property type="match status" value="2"/>
</dbReference>
<dbReference type="Gene3D" id="1.20.1640.10">
    <property type="entry name" value="Multidrug efflux transporter AcrB transmembrane domain"/>
    <property type="match status" value="2"/>
</dbReference>
<evidence type="ECO:0000256" key="4">
    <source>
        <dbReference type="ARBA" id="ARBA00022692"/>
    </source>
</evidence>
<dbReference type="HAMAP" id="MF_01464_B">
    <property type="entry name" value="SecF_B"/>
    <property type="match status" value="1"/>
</dbReference>
<dbReference type="Gene3D" id="3.30.70.3400">
    <property type="match status" value="1"/>
</dbReference>
<evidence type="ECO:0000313" key="16">
    <source>
        <dbReference type="Proteomes" id="UP000269591"/>
    </source>
</evidence>
<dbReference type="SUPFAM" id="SSF82866">
    <property type="entry name" value="Multidrug efflux transporter AcrB transmembrane domain"/>
    <property type="match status" value="2"/>
</dbReference>
<dbReference type="InterPro" id="IPR022813">
    <property type="entry name" value="SecD/SecF_arch_bac"/>
</dbReference>
<dbReference type="InterPro" id="IPR055344">
    <property type="entry name" value="SecD_SecF_C_bact"/>
</dbReference>
<dbReference type="InterPro" id="IPR005665">
    <property type="entry name" value="SecF_bac"/>
</dbReference>
<feature type="transmembrane region" description="Helical" evidence="9">
    <location>
        <begin position="329"/>
        <end position="352"/>
    </location>
</feature>
<organism evidence="15 16">
    <name type="scientific">Slackia equolifaciens</name>
    <dbReference type="NCBI Taxonomy" id="498718"/>
    <lineage>
        <taxon>Bacteria</taxon>
        <taxon>Bacillati</taxon>
        <taxon>Actinomycetota</taxon>
        <taxon>Coriobacteriia</taxon>
        <taxon>Eggerthellales</taxon>
        <taxon>Eggerthellaceae</taxon>
        <taxon>Slackia</taxon>
    </lineage>
</organism>
<dbReference type="PANTHER" id="PTHR30081">
    <property type="entry name" value="PROTEIN-EXPORT MEMBRANE PROTEIN SEC"/>
    <property type="match status" value="1"/>
</dbReference>
<keyword evidence="2 9" id="KW-0813">Transport</keyword>
<dbReference type="InterPro" id="IPR054384">
    <property type="entry name" value="SecDF_P1_head"/>
</dbReference>
<dbReference type="Pfam" id="PF22599">
    <property type="entry name" value="SecDF_P1_head"/>
    <property type="match status" value="1"/>
</dbReference>
<feature type="compositionally biased region" description="Low complexity" evidence="11">
    <location>
        <begin position="862"/>
        <end position="897"/>
    </location>
</feature>
<keyword evidence="7 9" id="KW-0811">Translocation</keyword>
<feature type="domain" description="Protein export membrane protein SecD/SecF C-terminal" evidence="12">
    <location>
        <begin position="284"/>
        <end position="459"/>
    </location>
</feature>
<evidence type="ECO:0000256" key="9">
    <source>
        <dbReference type="HAMAP-Rule" id="MF_01463"/>
    </source>
</evidence>
<comment type="caution">
    <text evidence="9">Lacks conserved residue(s) required for the propagation of feature annotation.</text>
</comment>
<dbReference type="GO" id="GO:0005886">
    <property type="term" value="C:plasma membrane"/>
    <property type="evidence" value="ECO:0007669"/>
    <property type="project" value="UniProtKB-SubCell"/>
</dbReference>
<evidence type="ECO:0000256" key="8">
    <source>
        <dbReference type="ARBA" id="ARBA00023136"/>
    </source>
</evidence>
<comment type="subunit">
    <text evidence="10">Forms a complex with SecD. Part of the essential Sec protein translocation apparatus which comprises SecA, SecYEG and auxiliary proteins SecDF. Other proteins may also be involved.</text>
</comment>
<feature type="domain" description="SecDF P1 head subdomain" evidence="14">
    <location>
        <begin position="184"/>
        <end position="283"/>
    </location>
</feature>
<dbReference type="HAMAP" id="MF_01463_B">
    <property type="entry name" value="SecD_B"/>
    <property type="match status" value="1"/>
</dbReference>
<feature type="transmembrane region" description="Helical" evidence="9">
    <location>
        <begin position="512"/>
        <end position="533"/>
    </location>
</feature>
<dbReference type="InterPro" id="IPR005791">
    <property type="entry name" value="SecD"/>
</dbReference>
<dbReference type="PRINTS" id="PR01755">
    <property type="entry name" value="SECFTRNLCASE"/>
</dbReference>
<comment type="subunit">
    <text evidence="9">Forms a complex with SecF. Part of the essential Sec protein translocation apparatus which comprises SecA, SecYEG and auxiliary proteins SecDF. Other proteins may also be involved.</text>
</comment>
<dbReference type="InterPro" id="IPR048631">
    <property type="entry name" value="SecD_1st"/>
</dbReference>
<evidence type="ECO:0000256" key="5">
    <source>
        <dbReference type="ARBA" id="ARBA00022927"/>
    </source>
</evidence>
<protein>
    <recommendedName>
        <fullName evidence="9 10">Multifunctional fusion protein</fullName>
    </recommendedName>
    <domain>
        <recommendedName>
            <fullName evidence="9">Protein translocase subunit SecD</fullName>
        </recommendedName>
    </domain>
    <domain>
        <recommendedName>
            <fullName evidence="10">Protein-export membrane protein SecF</fullName>
        </recommendedName>
    </domain>
</protein>
<dbReference type="NCBIfam" id="TIGR01129">
    <property type="entry name" value="secD"/>
    <property type="match status" value="1"/>
</dbReference>
<feature type="compositionally biased region" description="Basic residues" evidence="11">
    <location>
        <begin position="898"/>
        <end position="916"/>
    </location>
</feature>
<evidence type="ECO:0000259" key="13">
    <source>
        <dbReference type="Pfam" id="PF21760"/>
    </source>
</evidence>
<evidence type="ECO:0000259" key="12">
    <source>
        <dbReference type="Pfam" id="PF02355"/>
    </source>
</evidence>
<feature type="transmembrane region" description="Helical" evidence="9">
    <location>
        <begin position="432"/>
        <end position="451"/>
    </location>
</feature>